<dbReference type="GO" id="GO:0051087">
    <property type="term" value="F:protein-folding chaperone binding"/>
    <property type="evidence" value="ECO:0007669"/>
    <property type="project" value="InterPro"/>
</dbReference>
<gene>
    <name evidence="3" type="ORF">LCGC14_2610750</name>
</gene>
<dbReference type="GO" id="GO:0006457">
    <property type="term" value="P:protein folding"/>
    <property type="evidence" value="ECO:0007669"/>
    <property type="project" value="InterPro"/>
</dbReference>
<dbReference type="HAMAP" id="MF_01151">
    <property type="entry name" value="GrpE"/>
    <property type="match status" value="1"/>
</dbReference>
<dbReference type="GO" id="GO:0000774">
    <property type="term" value="F:adenyl-nucleotide exchange factor activity"/>
    <property type="evidence" value="ECO:0007669"/>
    <property type="project" value="InterPro"/>
</dbReference>
<name>A0A0F9A5Y7_9ZZZZ</name>
<dbReference type="PANTHER" id="PTHR21237">
    <property type="entry name" value="GRPE PROTEIN"/>
    <property type="match status" value="1"/>
</dbReference>
<organism evidence="3">
    <name type="scientific">marine sediment metagenome</name>
    <dbReference type="NCBI Taxonomy" id="412755"/>
    <lineage>
        <taxon>unclassified sequences</taxon>
        <taxon>metagenomes</taxon>
        <taxon>ecological metagenomes</taxon>
    </lineage>
</organism>
<comment type="similarity">
    <text evidence="1">Belongs to the GrpE family.</text>
</comment>
<dbReference type="InterPro" id="IPR013805">
    <property type="entry name" value="GrpE_CC"/>
</dbReference>
<protein>
    <recommendedName>
        <fullName evidence="4">HSP-70 cofactor</fullName>
    </recommendedName>
</protein>
<dbReference type="PRINTS" id="PR00773">
    <property type="entry name" value="GRPEPROTEIN"/>
</dbReference>
<dbReference type="SUPFAM" id="SSF51064">
    <property type="entry name" value="Head domain of nucleotide exchange factor GrpE"/>
    <property type="match status" value="1"/>
</dbReference>
<accession>A0A0F9A5Y7</accession>
<evidence type="ECO:0008006" key="4">
    <source>
        <dbReference type="Google" id="ProtNLM"/>
    </source>
</evidence>
<keyword evidence="2" id="KW-0143">Chaperone</keyword>
<dbReference type="EMBL" id="LAZR01044314">
    <property type="protein sequence ID" value="KKL04969.1"/>
    <property type="molecule type" value="Genomic_DNA"/>
</dbReference>
<dbReference type="InterPro" id="IPR000740">
    <property type="entry name" value="GrpE"/>
</dbReference>
<evidence type="ECO:0000256" key="1">
    <source>
        <dbReference type="ARBA" id="ARBA00009054"/>
    </source>
</evidence>
<dbReference type="PANTHER" id="PTHR21237:SF23">
    <property type="entry name" value="GRPE PROTEIN HOMOLOG, MITOCHONDRIAL"/>
    <property type="match status" value="1"/>
</dbReference>
<dbReference type="Pfam" id="PF01025">
    <property type="entry name" value="GrpE"/>
    <property type="match status" value="1"/>
</dbReference>
<dbReference type="CDD" id="cd00446">
    <property type="entry name" value="GrpE"/>
    <property type="match status" value="1"/>
</dbReference>
<evidence type="ECO:0000256" key="2">
    <source>
        <dbReference type="ARBA" id="ARBA00023186"/>
    </source>
</evidence>
<dbReference type="Gene3D" id="2.30.22.10">
    <property type="entry name" value="Head domain of nucleotide exchange factor GrpE"/>
    <property type="match status" value="1"/>
</dbReference>
<reference evidence="3" key="1">
    <citation type="journal article" date="2015" name="Nature">
        <title>Complex archaea that bridge the gap between prokaryotes and eukaryotes.</title>
        <authorList>
            <person name="Spang A."/>
            <person name="Saw J.H."/>
            <person name="Jorgensen S.L."/>
            <person name="Zaremba-Niedzwiedzka K."/>
            <person name="Martijn J."/>
            <person name="Lind A.E."/>
            <person name="van Eijk R."/>
            <person name="Schleper C."/>
            <person name="Guy L."/>
            <person name="Ettema T.J."/>
        </authorList>
    </citation>
    <scope>NUCLEOTIDE SEQUENCE</scope>
</reference>
<dbReference type="PROSITE" id="PS01071">
    <property type="entry name" value="GRPE"/>
    <property type="match status" value="1"/>
</dbReference>
<proteinExistence type="inferred from homology"/>
<dbReference type="AlphaFoldDB" id="A0A0F9A5Y7"/>
<dbReference type="Gene3D" id="3.90.20.20">
    <property type="match status" value="1"/>
</dbReference>
<dbReference type="InterPro" id="IPR009012">
    <property type="entry name" value="GrpE_head"/>
</dbReference>
<sequence length="168" mass="19642">MSEHKDKKEKRARKLRGTELTRCKKERDEYLNGWKRAKADFINYKKEEQERFDKTARVQKEKLIQELVTVLDSFTLGIMANKDDVMEKRGVELIYNQFVDTLKRYGLKKIPIKAGDMFNPTKHEAVTEVESNKPEGTIVEEIESGYILHDKVLRPARVVLSKGKKTKN</sequence>
<comment type="caution">
    <text evidence="3">The sequence shown here is derived from an EMBL/GenBank/DDBJ whole genome shotgun (WGS) entry which is preliminary data.</text>
</comment>
<dbReference type="SUPFAM" id="SSF58014">
    <property type="entry name" value="Coiled-coil domain of nucleotide exchange factor GrpE"/>
    <property type="match status" value="1"/>
</dbReference>
<evidence type="ECO:0000313" key="3">
    <source>
        <dbReference type="EMBL" id="KKL04969.1"/>
    </source>
</evidence>
<dbReference type="GO" id="GO:0051082">
    <property type="term" value="F:unfolded protein binding"/>
    <property type="evidence" value="ECO:0007669"/>
    <property type="project" value="TreeGrafter"/>
</dbReference>
<dbReference type="GO" id="GO:0042803">
    <property type="term" value="F:protein homodimerization activity"/>
    <property type="evidence" value="ECO:0007669"/>
    <property type="project" value="InterPro"/>
</dbReference>